<dbReference type="GO" id="GO:1990904">
    <property type="term" value="C:ribonucleoprotein complex"/>
    <property type="evidence" value="ECO:0007669"/>
    <property type="project" value="UniProtKB-KW"/>
</dbReference>
<organism evidence="8 9">
    <name type="scientific">Ferroglobus placidus (strain DSM 10642 / AEDII12DO)</name>
    <dbReference type="NCBI Taxonomy" id="589924"/>
    <lineage>
        <taxon>Archaea</taxon>
        <taxon>Methanobacteriati</taxon>
        <taxon>Methanobacteriota</taxon>
        <taxon>Archaeoglobi</taxon>
        <taxon>Archaeoglobales</taxon>
        <taxon>Archaeoglobaceae</taxon>
        <taxon>Ferroglobus</taxon>
    </lineage>
</organism>
<dbReference type="HOGENOM" id="CLU_080597_2_1_2"/>
<dbReference type="eggNOG" id="arCOG04154">
    <property type="taxonomic scope" value="Archaea"/>
</dbReference>
<evidence type="ECO:0000256" key="5">
    <source>
        <dbReference type="ARBA" id="ARBA00035277"/>
    </source>
</evidence>
<dbReference type="CDD" id="cd11382">
    <property type="entry name" value="Ribosomal_S8e"/>
    <property type="match status" value="1"/>
</dbReference>
<dbReference type="RefSeq" id="WP_012965263.1">
    <property type="nucleotide sequence ID" value="NC_013849.1"/>
</dbReference>
<evidence type="ECO:0000256" key="7">
    <source>
        <dbReference type="SAM" id="MobiDB-lite"/>
    </source>
</evidence>
<dbReference type="PROSITE" id="PS01193">
    <property type="entry name" value="RIBOSOMAL_S8E"/>
    <property type="match status" value="1"/>
</dbReference>
<feature type="compositionally biased region" description="Basic residues" evidence="7">
    <location>
        <begin position="1"/>
        <end position="24"/>
    </location>
</feature>
<dbReference type="PANTHER" id="PTHR10394">
    <property type="entry name" value="40S RIBOSOMAL PROTEIN S8"/>
    <property type="match status" value="1"/>
</dbReference>
<dbReference type="OrthoDB" id="372305at2157"/>
<sequence length="128" mass="14536">MIWQGRSRRKPTGGLYKPHRKKRKYELGREPAETHVGERKVKRVRVRGGNYKIKLFADKYANVYVPSEGKVVRAEIESVVENKAHMHYARRNVITKGAIIKTSVGLAKVTNRPSQEGVINAVLIEQAS</sequence>
<evidence type="ECO:0000256" key="2">
    <source>
        <dbReference type="ARBA" id="ARBA00011458"/>
    </source>
</evidence>
<keyword evidence="3 6" id="KW-0689">Ribosomal protein</keyword>
<reference evidence="8 9" key="2">
    <citation type="journal article" date="2011" name="Stand. Genomic Sci.">
        <title>Complete genome sequence of Ferroglobus placidus AEDII12DO.</title>
        <authorList>
            <person name="Anderson I."/>
            <person name="Risso C."/>
            <person name="Holmes D."/>
            <person name="Lucas S."/>
            <person name="Copeland A."/>
            <person name="Lapidus A."/>
            <person name="Cheng J.F."/>
            <person name="Bruce D."/>
            <person name="Goodwin L."/>
            <person name="Pitluck S."/>
            <person name="Saunders E."/>
            <person name="Brettin T."/>
            <person name="Detter J.C."/>
            <person name="Han C."/>
            <person name="Tapia R."/>
            <person name="Larimer F."/>
            <person name="Land M."/>
            <person name="Hauser L."/>
            <person name="Woyke T."/>
            <person name="Lovley D."/>
            <person name="Kyrpides N."/>
            <person name="Ivanova N."/>
        </authorList>
    </citation>
    <scope>NUCLEOTIDE SEQUENCE [LARGE SCALE GENOMIC DNA]</scope>
    <source>
        <strain evidence="9">DSM 10642 / AEDII12DO</strain>
    </source>
</reference>
<dbReference type="HAMAP" id="MF_00029">
    <property type="entry name" value="Ribosomal_eS8"/>
    <property type="match status" value="1"/>
</dbReference>
<name>D3RWQ7_FERPA</name>
<evidence type="ECO:0000256" key="1">
    <source>
        <dbReference type="ARBA" id="ARBA00005257"/>
    </source>
</evidence>
<dbReference type="Proteomes" id="UP000002613">
    <property type="component" value="Chromosome"/>
</dbReference>
<evidence type="ECO:0000256" key="4">
    <source>
        <dbReference type="ARBA" id="ARBA00023274"/>
    </source>
</evidence>
<dbReference type="NCBIfam" id="TIGR00307">
    <property type="entry name" value="eS8"/>
    <property type="match status" value="1"/>
</dbReference>
<dbReference type="KEGG" id="fpl:Ferp_0750"/>
<dbReference type="GO" id="GO:0003735">
    <property type="term" value="F:structural constituent of ribosome"/>
    <property type="evidence" value="ECO:0007669"/>
    <property type="project" value="InterPro"/>
</dbReference>
<comment type="similarity">
    <text evidence="1 6">Belongs to the eukaryotic ribosomal protein eS8 family.</text>
</comment>
<keyword evidence="4 6" id="KW-0687">Ribonucleoprotein</keyword>
<dbReference type="EMBL" id="CP001899">
    <property type="protein sequence ID" value="ADC64920.1"/>
    <property type="molecule type" value="Genomic_DNA"/>
</dbReference>
<keyword evidence="9" id="KW-1185">Reference proteome</keyword>
<feature type="region of interest" description="Disordered" evidence="7">
    <location>
        <begin position="1"/>
        <end position="34"/>
    </location>
</feature>
<dbReference type="STRING" id="589924.Ferp_0750"/>
<dbReference type="GO" id="GO:0005840">
    <property type="term" value="C:ribosome"/>
    <property type="evidence" value="ECO:0007669"/>
    <property type="project" value="UniProtKB-KW"/>
</dbReference>
<accession>D3RWQ7</accession>
<dbReference type="PaxDb" id="589924-Ferp_0750"/>
<dbReference type="Pfam" id="PF01201">
    <property type="entry name" value="Ribosomal_S8e"/>
    <property type="match status" value="1"/>
</dbReference>
<evidence type="ECO:0000313" key="9">
    <source>
        <dbReference type="Proteomes" id="UP000002613"/>
    </source>
</evidence>
<comment type="subunit">
    <text evidence="2 6">Part of the 30S ribosomal subunit.</text>
</comment>
<feature type="compositionally biased region" description="Basic and acidic residues" evidence="7">
    <location>
        <begin position="25"/>
        <end position="34"/>
    </location>
</feature>
<dbReference type="GeneID" id="8778254"/>
<dbReference type="InterPro" id="IPR018283">
    <property type="entry name" value="Ribosomal_eS8_CS"/>
</dbReference>
<proteinExistence type="inferred from homology"/>
<evidence type="ECO:0000256" key="3">
    <source>
        <dbReference type="ARBA" id="ARBA00022980"/>
    </source>
</evidence>
<dbReference type="Gene3D" id="3.10.290.70">
    <property type="match status" value="1"/>
</dbReference>
<dbReference type="InterPro" id="IPR020919">
    <property type="entry name" value="Ribosomal_protein_eS8_arc"/>
</dbReference>
<evidence type="ECO:0000256" key="6">
    <source>
        <dbReference type="HAMAP-Rule" id="MF_00029"/>
    </source>
</evidence>
<protein>
    <recommendedName>
        <fullName evidence="5 6">Small ribosomal subunit protein eS8</fullName>
    </recommendedName>
</protein>
<dbReference type="GO" id="GO:0006412">
    <property type="term" value="P:translation"/>
    <property type="evidence" value="ECO:0007669"/>
    <property type="project" value="UniProtKB-UniRule"/>
</dbReference>
<dbReference type="InterPro" id="IPR001047">
    <property type="entry name" value="Ribosomal_eS8"/>
</dbReference>
<gene>
    <name evidence="6" type="primary">rps8e</name>
    <name evidence="8" type="ordered locus">Ferp_0750</name>
</gene>
<reference evidence="9" key="1">
    <citation type="submission" date="2010-02" db="EMBL/GenBank/DDBJ databases">
        <title>Complete sequence of Ferroglobus placidus DSM 10642.</title>
        <authorList>
            <consortium name="US DOE Joint Genome Institute"/>
            <person name="Lucas S."/>
            <person name="Copeland A."/>
            <person name="Lapidus A."/>
            <person name="Cheng J.-F."/>
            <person name="Bruce D."/>
            <person name="Goodwin L."/>
            <person name="Pitluck S."/>
            <person name="Saunders E."/>
            <person name="Brettin T."/>
            <person name="Detter J.C."/>
            <person name="Han C."/>
            <person name="Tapia R."/>
            <person name="Larimer F."/>
            <person name="Land M."/>
            <person name="Hauser L."/>
            <person name="Kyrpides N."/>
            <person name="Ivanova N."/>
            <person name="Holmes D."/>
            <person name="Lovley D."/>
            <person name="Kyrpides N."/>
            <person name="Anderson I.J."/>
            <person name="Woyke T."/>
        </authorList>
    </citation>
    <scope>NUCLEOTIDE SEQUENCE [LARGE SCALE GENOMIC DNA]</scope>
    <source>
        <strain evidence="9">DSM 10642 / AEDII12DO</strain>
    </source>
</reference>
<dbReference type="AlphaFoldDB" id="D3RWQ7"/>
<dbReference type="InterPro" id="IPR022309">
    <property type="entry name" value="Ribosomal_Se8/biogenesis_NSA2"/>
</dbReference>
<evidence type="ECO:0000313" key="8">
    <source>
        <dbReference type="EMBL" id="ADC64920.1"/>
    </source>
</evidence>